<protein>
    <submittedName>
        <fullName evidence="4">Beta-lactamase transpeptidase-like protein</fullName>
    </submittedName>
</protein>
<evidence type="ECO:0000256" key="2">
    <source>
        <dbReference type="SAM" id="SignalP"/>
    </source>
</evidence>
<dbReference type="InterPro" id="IPR012338">
    <property type="entry name" value="Beta-lactam/transpept-like"/>
</dbReference>
<keyword evidence="5" id="KW-1185">Reference proteome</keyword>
<evidence type="ECO:0000256" key="1">
    <source>
        <dbReference type="ARBA" id="ARBA00038215"/>
    </source>
</evidence>
<accession>A0A5M3MI39</accession>
<dbReference type="SUPFAM" id="SSF56601">
    <property type="entry name" value="beta-lactamase/transpeptidase-like"/>
    <property type="match status" value="1"/>
</dbReference>
<proteinExistence type="inferred from homology"/>
<dbReference type="AlphaFoldDB" id="A0A5M3MI39"/>
<evidence type="ECO:0000259" key="3">
    <source>
        <dbReference type="Pfam" id="PF00144"/>
    </source>
</evidence>
<dbReference type="EMBL" id="JH711582">
    <property type="protein sequence ID" value="EIW78707.1"/>
    <property type="molecule type" value="Genomic_DNA"/>
</dbReference>
<dbReference type="OMA" id="TGYTWKR"/>
<evidence type="ECO:0000313" key="4">
    <source>
        <dbReference type="EMBL" id="EIW78707.1"/>
    </source>
</evidence>
<organism evidence="4 5">
    <name type="scientific">Coniophora puteana (strain RWD-64-598)</name>
    <name type="common">Brown rot fungus</name>
    <dbReference type="NCBI Taxonomy" id="741705"/>
    <lineage>
        <taxon>Eukaryota</taxon>
        <taxon>Fungi</taxon>
        <taxon>Dikarya</taxon>
        <taxon>Basidiomycota</taxon>
        <taxon>Agaricomycotina</taxon>
        <taxon>Agaricomycetes</taxon>
        <taxon>Agaricomycetidae</taxon>
        <taxon>Boletales</taxon>
        <taxon>Coniophorineae</taxon>
        <taxon>Coniophoraceae</taxon>
        <taxon>Coniophora</taxon>
    </lineage>
</organism>
<feature type="chain" id="PRO_5024355026" evidence="2">
    <location>
        <begin position="21"/>
        <end position="589"/>
    </location>
</feature>
<name>A0A5M3MI39_CONPW</name>
<dbReference type="PANTHER" id="PTHR46825">
    <property type="entry name" value="D-ALANYL-D-ALANINE-CARBOXYPEPTIDASE/ENDOPEPTIDASE AMPH"/>
    <property type="match status" value="1"/>
</dbReference>
<dbReference type="InterPro" id="IPR001466">
    <property type="entry name" value="Beta-lactam-related"/>
</dbReference>
<dbReference type="InterPro" id="IPR050491">
    <property type="entry name" value="AmpC-like"/>
</dbReference>
<comment type="similarity">
    <text evidence="1">Belongs to the peptidase S12 family.</text>
</comment>
<dbReference type="RefSeq" id="XP_007771688.1">
    <property type="nucleotide sequence ID" value="XM_007773498.1"/>
</dbReference>
<sequence length="589" mass="64297">MAPFLHLLGLLGTPFSFLSSLPYRGQSFLSEWANTEFDGGVITPELYAEIDALRKGEGINGLTVGIIRKNGDAEYQSWGRKSEDDDPMTPDTLFHMASVSKAFCVGAVGILMDDYAHNKNVSPLPDGVIEFTWHTKVKDLLPEWGLMDEWAYEKVNLLDILSHVSGLPSHDFSYGPDDTAADVARRMKLLRPIFEPREQYSYNNQMFMLASYLVSKYSDMLYNTFVEERIFAPLNMTSSMYAPSKAQASGLLTQSWTKEGRRIPEWFGDDSVIDLNAGPGGLITNAIDMSKWIQLWLNEGVRANETILPFSTYEKATTAYSVVKGAPADVHHSLIGYGLGWNRLSYLGHDMLSHRGEIPGFSTHVSFLPADGFGVLVFANAAESKAVPKIMDLLIAETLGIRPKEIPSQSPEADTAVLKNDVSGIPEDASIAAPTLDLSALAGTYSDPGYGAFTLCAPESDSSYCTSVHEAFKIVDLASPTNSDSSHNEAPCGLTAAWPRTWSTHVRMSPLGGVDFVIEFTALFPHGYGKDETPFEINEEGMSKGVATFVIGEDGKISGFGVSGLARGLMGRQEGSVQNTAEVWFGRVV</sequence>
<feature type="domain" description="Beta-lactamase-related" evidence="3">
    <location>
        <begin position="50"/>
        <end position="398"/>
    </location>
</feature>
<feature type="signal peptide" evidence="2">
    <location>
        <begin position="1"/>
        <end position="20"/>
    </location>
</feature>
<dbReference type="PANTHER" id="PTHR46825:SF15">
    <property type="entry name" value="BETA-LACTAMASE-RELATED DOMAIN-CONTAINING PROTEIN"/>
    <property type="match status" value="1"/>
</dbReference>
<keyword evidence="2" id="KW-0732">Signal</keyword>
<evidence type="ECO:0000313" key="5">
    <source>
        <dbReference type="Proteomes" id="UP000053558"/>
    </source>
</evidence>
<reference evidence="5" key="1">
    <citation type="journal article" date="2012" name="Science">
        <title>The Paleozoic origin of enzymatic lignin decomposition reconstructed from 31 fungal genomes.</title>
        <authorList>
            <person name="Floudas D."/>
            <person name="Binder M."/>
            <person name="Riley R."/>
            <person name="Barry K."/>
            <person name="Blanchette R.A."/>
            <person name="Henrissat B."/>
            <person name="Martinez A.T."/>
            <person name="Otillar R."/>
            <person name="Spatafora J.W."/>
            <person name="Yadav J.S."/>
            <person name="Aerts A."/>
            <person name="Benoit I."/>
            <person name="Boyd A."/>
            <person name="Carlson A."/>
            <person name="Copeland A."/>
            <person name="Coutinho P.M."/>
            <person name="de Vries R.P."/>
            <person name="Ferreira P."/>
            <person name="Findley K."/>
            <person name="Foster B."/>
            <person name="Gaskell J."/>
            <person name="Glotzer D."/>
            <person name="Gorecki P."/>
            <person name="Heitman J."/>
            <person name="Hesse C."/>
            <person name="Hori C."/>
            <person name="Igarashi K."/>
            <person name="Jurgens J.A."/>
            <person name="Kallen N."/>
            <person name="Kersten P."/>
            <person name="Kohler A."/>
            <person name="Kuees U."/>
            <person name="Kumar T.K.A."/>
            <person name="Kuo A."/>
            <person name="LaButti K."/>
            <person name="Larrondo L.F."/>
            <person name="Lindquist E."/>
            <person name="Ling A."/>
            <person name="Lombard V."/>
            <person name="Lucas S."/>
            <person name="Lundell T."/>
            <person name="Martin R."/>
            <person name="McLaughlin D.J."/>
            <person name="Morgenstern I."/>
            <person name="Morin E."/>
            <person name="Murat C."/>
            <person name="Nagy L.G."/>
            <person name="Nolan M."/>
            <person name="Ohm R.A."/>
            <person name="Patyshakuliyeva A."/>
            <person name="Rokas A."/>
            <person name="Ruiz-Duenas F.J."/>
            <person name="Sabat G."/>
            <person name="Salamov A."/>
            <person name="Samejima M."/>
            <person name="Schmutz J."/>
            <person name="Slot J.C."/>
            <person name="St John F."/>
            <person name="Stenlid J."/>
            <person name="Sun H."/>
            <person name="Sun S."/>
            <person name="Syed K."/>
            <person name="Tsang A."/>
            <person name="Wiebenga A."/>
            <person name="Young D."/>
            <person name="Pisabarro A."/>
            <person name="Eastwood D.C."/>
            <person name="Martin F."/>
            <person name="Cullen D."/>
            <person name="Grigoriev I.V."/>
            <person name="Hibbett D.S."/>
        </authorList>
    </citation>
    <scope>NUCLEOTIDE SEQUENCE [LARGE SCALE GENOMIC DNA]</scope>
    <source>
        <strain evidence="5">RWD-64-598 SS2</strain>
    </source>
</reference>
<dbReference type="KEGG" id="cput:CONPUDRAFT_128415"/>
<dbReference type="Pfam" id="PF00144">
    <property type="entry name" value="Beta-lactamase"/>
    <property type="match status" value="1"/>
</dbReference>
<comment type="caution">
    <text evidence="4">The sequence shown here is derived from an EMBL/GenBank/DDBJ whole genome shotgun (WGS) entry which is preliminary data.</text>
</comment>
<dbReference type="GeneID" id="19200118"/>
<dbReference type="OrthoDB" id="5946976at2759"/>
<dbReference type="Gene3D" id="3.40.710.10">
    <property type="entry name" value="DD-peptidase/beta-lactamase superfamily"/>
    <property type="match status" value="1"/>
</dbReference>
<gene>
    <name evidence="4" type="ORF">CONPUDRAFT_128415</name>
</gene>
<dbReference type="Proteomes" id="UP000053558">
    <property type="component" value="Unassembled WGS sequence"/>
</dbReference>